<reference evidence="2 3" key="1">
    <citation type="submission" date="2015-12" db="EMBL/GenBank/DDBJ databases">
        <title>Draft Genome Sequence of Desulfitobacterium hafniense Strain DH, a Sulfate-reducing Bacterium Isolated from Paddy Soils.</title>
        <authorList>
            <person name="Bao P."/>
            <person name="Zhang X."/>
            <person name="Li G."/>
        </authorList>
    </citation>
    <scope>NUCLEOTIDE SEQUENCE [LARGE SCALE GENOMIC DNA]</scope>
    <source>
        <strain evidence="2 3">DH</strain>
    </source>
</reference>
<accession>A0A0W1JHI5</accession>
<dbReference type="PANTHER" id="PTHR43252">
    <property type="entry name" value="TRANSCRIPTIONAL REGULATOR YQJI"/>
    <property type="match status" value="1"/>
</dbReference>
<gene>
    <name evidence="2" type="ORF">AT727_22995</name>
</gene>
<feature type="domain" description="Transcription regulator PadR N-terminal" evidence="1">
    <location>
        <begin position="6"/>
        <end position="81"/>
    </location>
</feature>
<proteinExistence type="predicted"/>
<dbReference type="AlphaFoldDB" id="A0A0W1JHI5"/>
<dbReference type="InterPro" id="IPR005149">
    <property type="entry name" value="Tscrpt_reg_PadR_N"/>
</dbReference>
<sequence length="179" mass="20205">MTRLLVLGMLEVQPMSGYDIQQALQLTDAERWGGVLIGSIYHALKKMEQEGYVAVTSIERTGHRQKAVYSITEAGKIYLQELIKDALKMSSVLYPSTLYSGLSFYEKLAKDECRKALQQQRSALEEEYNAVKQGLAAKDAAMNHKIPPMVMLVMDNMLSLIKQQQDFVDKALELLDTEN</sequence>
<dbReference type="Proteomes" id="UP000054623">
    <property type="component" value="Unassembled WGS sequence"/>
</dbReference>
<dbReference type="EMBL" id="LOCK01000029">
    <property type="protein sequence ID" value="KTE90933.1"/>
    <property type="molecule type" value="Genomic_DNA"/>
</dbReference>
<evidence type="ECO:0000313" key="2">
    <source>
        <dbReference type="EMBL" id="KTE90933.1"/>
    </source>
</evidence>
<comment type="caution">
    <text evidence="2">The sequence shown here is derived from an EMBL/GenBank/DDBJ whole genome shotgun (WGS) entry which is preliminary data.</text>
</comment>
<evidence type="ECO:0000313" key="3">
    <source>
        <dbReference type="Proteomes" id="UP000054623"/>
    </source>
</evidence>
<evidence type="ECO:0000259" key="1">
    <source>
        <dbReference type="Pfam" id="PF03551"/>
    </source>
</evidence>
<dbReference type="Gene3D" id="1.10.10.10">
    <property type="entry name" value="Winged helix-like DNA-binding domain superfamily/Winged helix DNA-binding domain"/>
    <property type="match status" value="1"/>
</dbReference>
<name>A0A0W1JHI5_DESHA</name>
<dbReference type="OrthoDB" id="8595425at2"/>
<dbReference type="PANTHER" id="PTHR43252:SF6">
    <property type="entry name" value="NEGATIVE TRANSCRIPTION REGULATOR PADR"/>
    <property type="match status" value="1"/>
</dbReference>
<dbReference type="InterPro" id="IPR036388">
    <property type="entry name" value="WH-like_DNA-bd_sf"/>
</dbReference>
<dbReference type="SUPFAM" id="SSF46785">
    <property type="entry name" value="Winged helix' DNA-binding domain"/>
    <property type="match status" value="1"/>
</dbReference>
<dbReference type="RefSeq" id="WP_011459144.1">
    <property type="nucleotide sequence ID" value="NZ_CABKQQ010000025.1"/>
</dbReference>
<protein>
    <submittedName>
        <fullName evidence="2">PadR family transcriptional regulator</fullName>
    </submittedName>
</protein>
<dbReference type="Pfam" id="PF03551">
    <property type="entry name" value="PadR"/>
    <property type="match status" value="1"/>
</dbReference>
<dbReference type="InterPro" id="IPR036390">
    <property type="entry name" value="WH_DNA-bd_sf"/>
</dbReference>
<organism evidence="2 3">
    <name type="scientific">Desulfitobacterium hafniense</name>
    <name type="common">Desulfitobacterium frappieri</name>
    <dbReference type="NCBI Taxonomy" id="49338"/>
    <lineage>
        <taxon>Bacteria</taxon>
        <taxon>Bacillati</taxon>
        <taxon>Bacillota</taxon>
        <taxon>Clostridia</taxon>
        <taxon>Eubacteriales</taxon>
        <taxon>Desulfitobacteriaceae</taxon>
        <taxon>Desulfitobacterium</taxon>
    </lineage>
</organism>
<dbReference type="OMA" id="KEYPRFE"/>